<dbReference type="InterPro" id="IPR051918">
    <property type="entry name" value="STPP_CPPED1"/>
</dbReference>
<feature type="signal peptide" evidence="1">
    <location>
        <begin position="1"/>
        <end position="33"/>
    </location>
</feature>
<proteinExistence type="predicted"/>
<organism evidence="4 5">
    <name type="scientific">Nonomuraea terrae</name>
    <dbReference type="NCBI Taxonomy" id="2530383"/>
    <lineage>
        <taxon>Bacteria</taxon>
        <taxon>Bacillati</taxon>
        <taxon>Actinomycetota</taxon>
        <taxon>Actinomycetes</taxon>
        <taxon>Streptosporangiales</taxon>
        <taxon>Streptosporangiaceae</taxon>
        <taxon>Nonomuraea</taxon>
    </lineage>
</organism>
<name>A0A4R4YHU6_9ACTN</name>
<dbReference type="InterPro" id="IPR029052">
    <property type="entry name" value="Metallo-depent_PP-like"/>
</dbReference>
<dbReference type="Proteomes" id="UP000295302">
    <property type="component" value="Unassembled WGS sequence"/>
</dbReference>
<evidence type="ECO:0000259" key="2">
    <source>
        <dbReference type="Pfam" id="PF00149"/>
    </source>
</evidence>
<dbReference type="Gene3D" id="3.60.21.10">
    <property type="match status" value="1"/>
</dbReference>
<comment type="caution">
    <text evidence="4">The sequence shown here is derived from an EMBL/GenBank/DDBJ whole genome shotgun (WGS) entry which is preliminary data.</text>
</comment>
<dbReference type="PANTHER" id="PTHR43143">
    <property type="entry name" value="METALLOPHOSPHOESTERASE, CALCINEURIN SUPERFAMILY"/>
    <property type="match status" value="1"/>
</dbReference>
<dbReference type="SUPFAM" id="SSF56300">
    <property type="entry name" value="Metallo-dependent phosphatases"/>
    <property type="match status" value="1"/>
</dbReference>
<dbReference type="EMBL" id="SMKQ01000102">
    <property type="protein sequence ID" value="TDD44326.1"/>
    <property type="molecule type" value="Genomic_DNA"/>
</dbReference>
<feature type="chain" id="PRO_5020364620" evidence="1">
    <location>
        <begin position="34"/>
        <end position="1158"/>
    </location>
</feature>
<feature type="domain" description="Phosphodiester glycosidase" evidence="3">
    <location>
        <begin position="220"/>
        <end position="396"/>
    </location>
</feature>
<protein>
    <submittedName>
        <fullName evidence="4">Metallophosphoesterase</fullName>
    </submittedName>
</protein>
<dbReference type="PANTHER" id="PTHR43143:SF6">
    <property type="entry name" value="BLL3016 PROTEIN"/>
    <property type="match status" value="1"/>
</dbReference>
<reference evidence="4 5" key="1">
    <citation type="submission" date="2019-03" db="EMBL/GenBank/DDBJ databases">
        <title>Draft genome sequences of novel Actinobacteria.</title>
        <authorList>
            <person name="Sahin N."/>
            <person name="Ay H."/>
            <person name="Saygin H."/>
        </authorList>
    </citation>
    <scope>NUCLEOTIDE SEQUENCE [LARGE SCALE GENOMIC DNA]</scope>
    <source>
        <strain evidence="4 5">CH32</strain>
    </source>
</reference>
<dbReference type="OrthoDB" id="9809781at2"/>
<evidence type="ECO:0000259" key="3">
    <source>
        <dbReference type="Pfam" id="PF09992"/>
    </source>
</evidence>
<dbReference type="Pfam" id="PF00149">
    <property type="entry name" value="Metallophos"/>
    <property type="match status" value="1"/>
</dbReference>
<keyword evidence="1" id="KW-0732">Signal</keyword>
<sequence length="1158" mass="120367">MKMMVSNHRHMKPLMVALAAATTLAVSPAAAYADTSQPAPVTGGIPLIDTAEKIGPGIDLRHIKALDQKGWYDAQFLTVDLSNGAVGTDLLTAGPVAFGGPLSVAANKAGAVAGVNGEFFDIGNSNAALGGEVQNGQLIKTADIGGRQHVGVGNDGIAQLVDLTVNATANFAGADHTVLSINAANGGGVPADGLIAFTSAWGDYSRNRGMAGVSNDQIAEVLVQNGAVVSVTPTGPAGSGTIPDDGLVLVGRGAAALAIRALQPGDPVTLSYELADDIARTMKFALGHGGTIVSGGQVVGGLDPAIAPRTALGFKDGGRTLVLATWDGPGGTGKGGVGIDKEARDLVAMGVETAVNLDGGGSTTMVARALGEKDATVRNVPSDGQERNDPNGVGVFVAKGDGRLHRLLVKPAPGAASADGGVKVFPGLHRALVAEGVDDHETPVEVDPKSVRWSAHGASVKGGTLAASAEAHGRIRVDAQVGHEKARQEVTVLGPVNSVELSSQRLSIPDATPEHAVTVSVTGRDGQGYTAPIDPQDLALDHDHGVVDIQPADGKLKITPLAAGGTILTVSVGGTSVQLPITVGVQTTTVYDFDDDVIAHWRNNSTAATTFSVDPDGLRIDFNAMRNVGVTAASAALRIPVPGQPLRVRVRIRSSISVPNGLTYLAYNDANGKGGGVYGSALTASDDYQDATFTLPANAAFPISISGFQGINTSVAQQKAGTFVLDRIEADIPTSIELPAQPDLRPDPLISGDGSLIEGHDTWQFATLSDVQFTADNPALAQVATAAIKRIRQTRPDLIVLNGDVTDRGLPQDLALARKVLTDAGCDLVAVGQEPSENSTPDPKAGSIPCYYVPGNHESYGLNNTQSDLANFVNEFGRPYRTFDHKGTRFVLLASSLGSLRGTAWDQLPMVQEALADAKKDRSVHNVLVFAHHPVDDPAEAKSSQLGDRDEVALIENMLTDFRDSTGKGAAMFGSHAQIAHVHRVEGVPYMVLPSSGKDPYGTPDRGGFTGWVDWSVDPRQDADEQWLEAEVRAFAQSVTLDTPDSLEVNETAQLSGSIVQPEGVSAGTRVVPLRYPMSVDWSGSSNLAIGSGKDAVESARRKGKAAILDPQTRTLTALNRGTVTVSVTNESMRPYTDDSSLAPITTSKTIQVVRGRR</sequence>
<keyword evidence="5" id="KW-1185">Reference proteome</keyword>
<dbReference type="InterPro" id="IPR004843">
    <property type="entry name" value="Calcineurin-like_PHP"/>
</dbReference>
<dbReference type="Pfam" id="PF09992">
    <property type="entry name" value="NAGPA"/>
    <property type="match status" value="1"/>
</dbReference>
<accession>A0A4R4YHU6</accession>
<dbReference type="GO" id="GO:0016787">
    <property type="term" value="F:hydrolase activity"/>
    <property type="evidence" value="ECO:0007669"/>
    <property type="project" value="InterPro"/>
</dbReference>
<dbReference type="AlphaFoldDB" id="A0A4R4YHU6"/>
<evidence type="ECO:0000313" key="5">
    <source>
        <dbReference type="Proteomes" id="UP000295302"/>
    </source>
</evidence>
<evidence type="ECO:0000313" key="4">
    <source>
        <dbReference type="EMBL" id="TDD44326.1"/>
    </source>
</evidence>
<feature type="domain" description="Calcineurin-like phosphoesterase" evidence="2">
    <location>
        <begin position="768"/>
        <end position="942"/>
    </location>
</feature>
<evidence type="ECO:0000256" key="1">
    <source>
        <dbReference type="SAM" id="SignalP"/>
    </source>
</evidence>
<gene>
    <name evidence="4" type="ORF">E1286_27470</name>
</gene>
<dbReference type="InterPro" id="IPR018711">
    <property type="entry name" value="NAGPA"/>
</dbReference>